<evidence type="ECO:0000256" key="4">
    <source>
        <dbReference type="ARBA" id="ARBA00022989"/>
    </source>
</evidence>
<gene>
    <name evidence="8" type="ORF">N782_14720</name>
</gene>
<dbReference type="Proteomes" id="UP000030147">
    <property type="component" value="Unassembled WGS sequence"/>
</dbReference>
<feature type="transmembrane region" description="Helical" evidence="6">
    <location>
        <begin position="77"/>
        <end position="99"/>
    </location>
</feature>
<reference evidence="8 9" key="1">
    <citation type="journal article" date="2015" name="Stand. Genomic Sci.">
        <title>High quality draft genome sequence of the moderately halophilic bacterium Pontibacillus yanchengensis Y32(T) and comparison among Pontibacillus genomes.</title>
        <authorList>
            <person name="Huang J."/>
            <person name="Qiao Z.X."/>
            <person name="Tang J.W."/>
            <person name="Wang G."/>
        </authorList>
    </citation>
    <scope>NUCLEOTIDE SEQUENCE [LARGE SCALE GENOMIC DNA]</scope>
    <source>
        <strain evidence="8 9">Y32</strain>
    </source>
</reference>
<feature type="domain" description="GtrA/DPMS transmembrane" evidence="7">
    <location>
        <begin position="14"/>
        <end position="124"/>
    </location>
</feature>
<proteinExistence type="inferred from homology"/>
<dbReference type="AlphaFoldDB" id="A0A0A2T832"/>
<keyword evidence="5 6" id="KW-0472">Membrane</keyword>
<evidence type="ECO:0000313" key="8">
    <source>
        <dbReference type="EMBL" id="KGP71947.1"/>
    </source>
</evidence>
<dbReference type="OrthoDB" id="2666802at2"/>
<sequence length="128" mass="14758">MMQMIRSLNTELTRFIIVGGMNTVNYYIVFLFLHNLLHLHYMVSHITGFLISFVISFFLNTYFTYKVKPTLSKFLKFPLTQVVNVSTSSLLVFIFVDGFGWNSNIAPIVAVFFTVPITFIVTSKILKQ</sequence>
<comment type="subcellular location">
    <subcellularLocation>
        <location evidence="1">Membrane</location>
        <topology evidence="1">Multi-pass membrane protein</topology>
    </subcellularLocation>
</comment>
<evidence type="ECO:0000259" key="7">
    <source>
        <dbReference type="Pfam" id="PF04138"/>
    </source>
</evidence>
<dbReference type="RefSeq" id="WP_152600779.1">
    <property type="nucleotide sequence ID" value="NZ_AVBF01000042.1"/>
</dbReference>
<evidence type="ECO:0000256" key="1">
    <source>
        <dbReference type="ARBA" id="ARBA00004141"/>
    </source>
</evidence>
<dbReference type="eggNOG" id="COG2246">
    <property type="taxonomic scope" value="Bacteria"/>
</dbReference>
<keyword evidence="3 6" id="KW-0812">Transmembrane</keyword>
<evidence type="ECO:0000256" key="3">
    <source>
        <dbReference type="ARBA" id="ARBA00022692"/>
    </source>
</evidence>
<feature type="transmembrane region" description="Helical" evidence="6">
    <location>
        <begin position="39"/>
        <end position="65"/>
    </location>
</feature>
<evidence type="ECO:0000256" key="2">
    <source>
        <dbReference type="ARBA" id="ARBA00009399"/>
    </source>
</evidence>
<evidence type="ECO:0000256" key="5">
    <source>
        <dbReference type="ARBA" id="ARBA00023136"/>
    </source>
</evidence>
<accession>A0A0A2T832</accession>
<dbReference type="STRING" id="1385514.N782_14720"/>
<evidence type="ECO:0000256" key="6">
    <source>
        <dbReference type="SAM" id="Phobius"/>
    </source>
</evidence>
<keyword evidence="9" id="KW-1185">Reference proteome</keyword>
<comment type="similarity">
    <text evidence="2">Belongs to the GtrA family.</text>
</comment>
<dbReference type="PANTHER" id="PTHR38459">
    <property type="entry name" value="PROPHAGE BACTOPRENOL-LINKED GLUCOSE TRANSLOCASE HOMOLOG"/>
    <property type="match status" value="1"/>
</dbReference>
<dbReference type="PANTHER" id="PTHR38459:SF1">
    <property type="entry name" value="PROPHAGE BACTOPRENOL-LINKED GLUCOSE TRANSLOCASE HOMOLOG"/>
    <property type="match status" value="1"/>
</dbReference>
<dbReference type="GO" id="GO:0005886">
    <property type="term" value="C:plasma membrane"/>
    <property type="evidence" value="ECO:0007669"/>
    <property type="project" value="TreeGrafter"/>
</dbReference>
<feature type="transmembrane region" description="Helical" evidence="6">
    <location>
        <begin position="105"/>
        <end position="126"/>
    </location>
</feature>
<dbReference type="EMBL" id="AVBF01000042">
    <property type="protein sequence ID" value="KGP71947.1"/>
    <property type="molecule type" value="Genomic_DNA"/>
</dbReference>
<protein>
    <submittedName>
        <fullName evidence="8">Polysaccharide biosynthesis protein</fullName>
    </submittedName>
</protein>
<comment type="caution">
    <text evidence="8">The sequence shown here is derived from an EMBL/GenBank/DDBJ whole genome shotgun (WGS) entry which is preliminary data.</text>
</comment>
<name>A0A0A2T832_9BACI</name>
<feature type="transmembrane region" description="Helical" evidence="6">
    <location>
        <begin position="12"/>
        <end position="33"/>
    </location>
</feature>
<evidence type="ECO:0000313" key="9">
    <source>
        <dbReference type="Proteomes" id="UP000030147"/>
    </source>
</evidence>
<dbReference type="Pfam" id="PF04138">
    <property type="entry name" value="GtrA_DPMS_TM"/>
    <property type="match status" value="1"/>
</dbReference>
<dbReference type="InterPro" id="IPR051401">
    <property type="entry name" value="GtrA_CellWall_Glycosyl"/>
</dbReference>
<dbReference type="GO" id="GO:0000271">
    <property type="term" value="P:polysaccharide biosynthetic process"/>
    <property type="evidence" value="ECO:0007669"/>
    <property type="project" value="InterPro"/>
</dbReference>
<dbReference type="InterPro" id="IPR007267">
    <property type="entry name" value="GtrA_DPMS_TM"/>
</dbReference>
<organism evidence="8 9">
    <name type="scientific">Pontibacillus yanchengensis Y32</name>
    <dbReference type="NCBI Taxonomy" id="1385514"/>
    <lineage>
        <taxon>Bacteria</taxon>
        <taxon>Bacillati</taxon>
        <taxon>Bacillota</taxon>
        <taxon>Bacilli</taxon>
        <taxon>Bacillales</taxon>
        <taxon>Bacillaceae</taxon>
        <taxon>Pontibacillus</taxon>
    </lineage>
</organism>
<keyword evidence="4 6" id="KW-1133">Transmembrane helix</keyword>